<keyword evidence="1" id="KW-0812">Transmembrane</keyword>
<gene>
    <name evidence="2" type="ORF">E2C01_039530</name>
</gene>
<evidence type="ECO:0000313" key="2">
    <source>
        <dbReference type="EMBL" id="MPC45824.1"/>
    </source>
</evidence>
<accession>A0A5B7FNA3</accession>
<name>A0A5B7FNA3_PORTR</name>
<proteinExistence type="predicted"/>
<dbReference type="Proteomes" id="UP000324222">
    <property type="component" value="Unassembled WGS sequence"/>
</dbReference>
<keyword evidence="1" id="KW-0472">Membrane</keyword>
<keyword evidence="1" id="KW-1133">Transmembrane helix</keyword>
<keyword evidence="3" id="KW-1185">Reference proteome</keyword>
<evidence type="ECO:0000256" key="1">
    <source>
        <dbReference type="SAM" id="Phobius"/>
    </source>
</evidence>
<protein>
    <submittedName>
        <fullName evidence="2">Uncharacterized protein</fullName>
    </submittedName>
</protein>
<comment type="caution">
    <text evidence="2">The sequence shown here is derived from an EMBL/GenBank/DDBJ whole genome shotgun (WGS) entry which is preliminary data.</text>
</comment>
<dbReference type="AlphaFoldDB" id="A0A5B7FNA3"/>
<feature type="transmembrane region" description="Helical" evidence="1">
    <location>
        <begin position="15"/>
        <end position="37"/>
    </location>
</feature>
<evidence type="ECO:0000313" key="3">
    <source>
        <dbReference type="Proteomes" id="UP000324222"/>
    </source>
</evidence>
<dbReference type="EMBL" id="VSRR010006910">
    <property type="protein sequence ID" value="MPC45824.1"/>
    <property type="molecule type" value="Genomic_DNA"/>
</dbReference>
<sequence>MHFRVPLVEAEPFDWVAGGLNSALKVSIVTLSALYVIQVRDEHRDLKNRFSSLDTLSLWCLQICNLLQSIRMSPQCLQHLARAGKNTKTWLFSNLKPSALPAPVWKHNEHIKV</sequence>
<reference evidence="2 3" key="1">
    <citation type="submission" date="2019-05" db="EMBL/GenBank/DDBJ databases">
        <title>Another draft genome of Portunus trituberculatus and its Hox gene families provides insights of decapod evolution.</title>
        <authorList>
            <person name="Jeong J.-H."/>
            <person name="Song I."/>
            <person name="Kim S."/>
            <person name="Choi T."/>
            <person name="Kim D."/>
            <person name="Ryu S."/>
            <person name="Kim W."/>
        </authorList>
    </citation>
    <scope>NUCLEOTIDE SEQUENCE [LARGE SCALE GENOMIC DNA]</scope>
    <source>
        <tissue evidence="2">Muscle</tissue>
    </source>
</reference>
<organism evidence="2 3">
    <name type="scientific">Portunus trituberculatus</name>
    <name type="common">Swimming crab</name>
    <name type="synonym">Neptunus trituberculatus</name>
    <dbReference type="NCBI Taxonomy" id="210409"/>
    <lineage>
        <taxon>Eukaryota</taxon>
        <taxon>Metazoa</taxon>
        <taxon>Ecdysozoa</taxon>
        <taxon>Arthropoda</taxon>
        <taxon>Crustacea</taxon>
        <taxon>Multicrustacea</taxon>
        <taxon>Malacostraca</taxon>
        <taxon>Eumalacostraca</taxon>
        <taxon>Eucarida</taxon>
        <taxon>Decapoda</taxon>
        <taxon>Pleocyemata</taxon>
        <taxon>Brachyura</taxon>
        <taxon>Eubrachyura</taxon>
        <taxon>Portunoidea</taxon>
        <taxon>Portunidae</taxon>
        <taxon>Portuninae</taxon>
        <taxon>Portunus</taxon>
    </lineage>
</organism>